<dbReference type="Proteomes" id="UP000663879">
    <property type="component" value="Unassembled WGS sequence"/>
</dbReference>
<name>A0A813U443_9BILA</name>
<dbReference type="EMBL" id="CAJNOC010000951">
    <property type="protein sequence ID" value="CAF0820523.1"/>
    <property type="molecule type" value="Genomic_DNA"/>
</dbReference>
<evidence type="ECO:0000313" key="1">
    <source>
        <dbReference type="EMBL" id="CAF0820523.1"/>
    </source>
</evidence>
<proteinExistence type="predicted"/>
<gene>
    <name evidence="1" type="ORF">OXX778_LOCUS7441</name>
</gene>
<evidence type="ECO:0000313" key="2">
    <source>
        <dbReference type="Proteomes" id="UP000663879"/>
    </source>
</evidence>
<reference evidence="1" key="1">
    <citation type="submission" date="2021-02" db="EMBL/GenBank/DDBJ databases">
        <authorList>
            <person name="Nowell W R."/>
        </authorList>
    </citation>
    <scope>NUCLEOTIDE SEQUENCE</scope>
    <source>
        <strain evidence="1">Ploen Becks lab</strain>
    </source>
</reference>
<accession>A0A813U443</accession>
<protein>
    <submittedName>
        <fullName evidence="1">Uncharacterized protein</fullName>
    </submittedName>
</protein>
<comment type="caution">
    <text evidence="1">The sequence shown here is derived from an EMBL/GenBank/DDBJ whole genome shotgun (WGS) entry which is preliminary data.</text>
</comment>
<keyword evidence="2" id="KW-1185">Reference proteome</keyword>
<sequence>MFAERRQEQADKQKRIDISIQKITIEEINVEVKRIWSQNGTLDKRTRISKNDRESARNNLIKLIKIQKENNMHLEYLARHQKESTLIHN</sequence>
<dbReference type="AlphaFoldDB" id="A0A813U443"/>
<organism evidence="1 2">
    <name type="scientific">Brachionus calyciflorus</name>
    <dbReference type="NCBI Taxonomy" id="104777"/>
    <lineage>
        <taxon>Eukaryota</taxon>
        <taxon>Metazoa</taxon>
        <taxon>Spiralia</taxon>
        <taxon>Gnathifera</taxon>
        <taxon>Rotifera</taxon>
        <taxon>Eurotatoria</taxon>
        <taxon>Monogononta</taxon>
        <taxon>Pseudotrocha</taxon>
        <taxon>Ploima</taxon>
        <taxon>Brachionidae</taxon>
        <taxon>Brachionus</taxon>
    </lineage>
</organism>